<dbReference type="Gene3D" id="3.40.50.720">
    <property type="entry name" value="NAD(P)-binding Rossmann-like Domain"/>
    <property type="match status" value="1"/>
</dbReference>
<keyword evidence="2" id="KW-0547">Nucleotide-binding</keyword>
<dbReference type="Proteomes" id="UP000632138">
    <property type="component" value="Unassembled WGS sequence"/>
</dbReference>
<protein>
    <submittedName>
        <fullName evidence="6">CoA-binding protein</fullName>
    </submittedName>
</protein>
<proteinExistence type="predicted"/>
<evidence type="ECO:0000256" key="4">
    <source>
        <dbReference type="SAM" id="MobiDB-lite"/>
    </source>
</evidence>
<keyword evidence="7" id="KW-1185">Reference proteome</keyword>
<evidence type="ECO:0000259" key="5">
    <source>
        <dbReference type="SMART" id="SM00881"/>
    </source>
</evidence>
<reference evidence="6 7" key="1">
    <citation type="submission" date="2021-01" db="EMBL/GenBank/DDBJ databases">
        <title>Actinoplanes sp. nov. LDG1-06 isolated from lichen.</title>
        <authorList>
            <person name="Saeng-In P."/>
            <person name="Phongsopitanun W."/>
            <person name="Kanchanasin P."/>
            <person name="Yuki M."/>
            <person name="Kudo T."/>
            <person name="Ohkuma M."/>
            <person name="Tanasupawat S."/>
        </authorList>
    </citation>
    <scope>NUCLEOTIDE SEQUENCE [LARGE SCALE GENOMIC DNA]</scope>
    <source>
        <strain evidence="6 7">LDG1-06</strain>
    </source>
</reference>
<feature type="domain" description="CoA-binding" evidence="5">
    <location>
        <begin position="28"/>
        <end position="123"/>
    </location>
</feature>
<dbReference type="Gene3D" id="3.40.50.261">
    <property type="entry name" value="Succinyl-CoA synthetase domains"/>
    <property type="match status" value="2"/>
</dbReference>
<accession>A0ABS2A977</accession>
<feature type="compositionally biased region" description="Low complexity" evidence="4">
    <location>
        <begin position="1"/>
        <end position="12"/>
    </location>
</feature>
<evidence type="ECO:0000256" key="2">
    <source>
        <dbReference type="ARBA" id="ARBA00022741"/>
    </source>
</evidence>
<dbReference type="PANTHER" id="PTHR43334">
    <property type="entry name" value="ACETATE--COA LIGASE [ADP-FORMING]"/>
    <property type="match status" value="1"/>
</dbReference>
<sequence>MTAMATTMLSTARPGPGLDTPARGLRPLLAPRSVAVTGAMRRLGNAGHELVRALRDYRFRGRLYPVHDSGRPVCGVPGYRTIADLPAPADLLVVAAGGDDAVRAIRAAGRRGVGGAVVLSGAGREVVMAARQSGVYLIGPGSIGLLNTDPQVRLNATLARTRPSRGGLALASQSGAVGVALLEHVSRNGCGVASFVSAGEGRDLDFPGLADYWRHDPRTRAVALFPDRPDDLGQFAEQARALSLHTPILMVGGGSADSVVAGARLADAGVILTTGLDEMVDAARILVGRPLPAGNRLAVVGNAGALMTIAVETARAYGLTEPPGAGPAPVDLGPQAGPAAIAEAVDAVAGNSEVDIVLAVVVGTHTNCPTAIMNALADVLDQRPDLTAAVVLAGSADDIHRTGIREIPVYRQQDRAVRALAHAHRYAVWRRGPGHVRSRRRRG</sequence>
<organism evidence="6 7">
    <name type="scientific">Paractinoplanes ovalisporus</name>
    <dbReference type="NCBI Taxonomy" id="2810368"/>
    <lineage>
        <taxon>Bacteria</taxon>
        <taxon>Bacillati</taxon>
        <taxon>Actinomycetota</taxon>
        <taxon>Actinomycetes</taxon>
        <taxon>Micromonosporales</taxon>
        <taxon>Micromonosporaceae</taxon>
        <taxon>Paractinoplanes</taxon>
    </lineage>
</organism>
<dbReference type="SMART" id="SM00881">
    <property type="entry name" value="CoA_binding"/>
    <property type="match status" value="1"/>
</dbReference>
<gene>
    <name evidence="6" type="ORF">JIG36_12560</name>
</gene>
<comment type="caution">
    <text evidence="6">The sequence shown here is derived from an EMBL/GenBank/DDBJ whole genome shotgun (WGS) entry which is preliminary data.</text>
</comment>
<dbReference type="SUPFAM" id="SSF52210">
    <property type="entry name" value="Succinyl-CoA synthetase domains"/>
    <property type="match status" value="2"/>
</dbReference>
<evidence type="ECO:0000313" key="7">
    <source>
        <dbReference type="Proteomes" id="UP000632138"/>
    </source>
</evidence>
<keyword evidence="3" id="KW-0067">ATP-binding</keyword>
<evidence type="ECO:0000256" key="1">
    <source>
        <dbReference type="ARBA" id="ARBA00022598"/>
    </source>
</evidence>
<dbReference type="SUPFAM" id="SSF51735">
    <property type="entry name" value="NAD(P)-binding Rossmann-fold domains"/>
    <property type="match status" value="1"/>
</dbReference>
<dbReference type="PANTHER" id="PTHR43334:SF1">
    <property type="entry name" value="3-HYDROXYPROPIONATE--COA LIGASE [ADP-FORMING]"/>
    <property type="match status" value="1"/>
</dbReference>
<dbReference type="InterPro" id="IPR051538">
    <property type="entry name" value="Acyl-CoA_Synth/Transferase"/>
</dbReference>
<dbReference type="Pfam" id="PF13380">
    <property type="entry name" value="CoA_binding_2"/>
    <property type="match status" value="1"/>
</dbReference>
<evidence type="ECO:0000256" key="3">
    <source>
        <dbReference type="ARBA" id="ARBA00022840"/>
    </source>
</evidence>
<keyword evidence="1" id="KW-0436">Ligase</keyword>
<name>A0ABS2A977_9ACTN</name>
<dbReference type="InterPro" id="IPR003781">
    <property type="entry name" value="CoA-bd"/>
</dbReference>
<dbReference type="InterPro" id="IPR016102">
    <property type="entry name" value="Succinyl-CoA_synth-like"/>
</dbReference>
<feature type="region of interest" description="Disordered" evidence="4">
    <location>
        <begin position="1"/>
        <end position="24"/>
    </location>
</feature>
<dbReference type="InterPro" id="IPR036291">
    <property type="entry name" value="NAD(P)-bd_dom_sf"/>
</dbReference>
<dbReference type="InterPro" id="IPR032875">
    <property type="entry name" value="Succ_CoA_lig_flav_dom"/>
</dbReference>
<dbReference type="EMBL" id="JAENHP010000003">
    <property type="protein sequence ID" value="MBM2616389.1"/>
    <property type="molecule type" value="Genomic_DNA"/>
</dbReference>
<evidence type="ECO:0000313" key="6">
    <source>
        <dbReference type="EMBL" id="MBM2616389.1"/>
    </source>
</evidence>
<dbReference type="Pfam" id="PF13607">
    <property type="entry name" value="Succ_CoA_lig"/>
    <property type="match status" value="1"/>
</dbReference>